<reference evidence="2 3" key="1">
    <citation type="submission" date="2021-09" db="EMBL/GenBank/DDBJ databases">
        <title>Genomic insights and catalytic innovation underlie evolution of tropane alkaloids biosynthesis.</title>
        <authorList>
            <person name="Wang Y.-J."/>
            <person name="Tian T."/>
            <person name="Huang J.-P."/>
            <person name="Huang S.-X."/>
        </authorList>
    </citation>
    <scope>NUCLEOTIDE SEQUENCE [LARGE SCALE GENOMIC DNA]</scope>
    <source>
        <strain evidence="2">KIB-2018</strain>
        <tissue evidence="2">Leaf</tissue>
    </source>
</reference>
<dbReference type="Proteomes" id="UP001159364">
    <property type="component" value="Linkage Group LG05"/>
</dbReference>
<dbReference type="CDD" id="cd03784">
    <property type="entry name" value="GT1_Gtf-like"/>
    <property type="match status" value="1"/>
</dbReference>
<dbReference type="EMBL" id="JAIWQS010000005">
    <property type="protein sequence ID" value="KAJ8763909.1"/>
    <property type="molecule type" value="Genomic_DNA"/>
</dbReference>
<protein>
    <recommendedName>
        <fullName evidence="4">Glycosyltransferase</fullName>
    </recommendedName>
</protein>
<keyword evidence="3" id="KW-1185">Reference proteome</keyword>
<dbReference type="PANTHER" id="PTHR48049:SF27">
    <property type="entry name" value="ANTHOCYANIDIN 3-O-GLUCOSYLTRANSFERASE 7-LIKE ISOFORM X1"/>
    <property type="match status" value="1"/>
</dbReference>
<name>A0AAV8TC52_9ROSI</name>
<dbReference type="Pfam" id="PF00201">
    <property type="entry name" value="UDPGT"/>
    <property type="match status" value="1"/>
</dbReference>
<dbReference type="GO" id="GO:0035251">
    <property type="term" value="F:UDP-glucosyltransferase activity"/>
    <property type="evidence" value="ECO:0007669"/>
    <property type="project" value="InterPro"/>
</dbReference>
<dbReference type="AlphaFoldDB" id="A0AAV8TC52"/>
<gene>
    <name evidence="2" type="ORF">K2173_003691</name>
</gene>
<dbReference type="Gene3D" id="3.40.50.2000">
    <property type="entry name" value="Glycogen Phosphorylase B"/>
    <property type="match status" value="2"/>
</dbReference>
<evidence type="ECO:0000313" key="2">
    <source>
        <dbReference type="EMBL" id="KAJ8763909.1"/>
    </source>
</evidence>
<organism evidence="2 3">
    <name type="scientific">Erythroxylum novogranatense</name>
    <dbReference type="NCBI Taxonomy" id="1862640"/>
    <lineage>
        <taxon>Eukaryota</taxon>
        <taxon>Viridiplantae</taxon>
        <taxon>Streptophyta</taxon>
        <taxon>Embryophyta</taxon>
        <taxon>Tracheophyta</taxon>
        <taxon>Spermatophyta</taxon>
        <taxon>Magnoliopsida</taxon>
        <taxon>eudicotyledons</taxon>
        <taxon>Gunneridae</taxon>
        <taxon>Pentapetalae</taxon>
        <taxon>rosids</taxon>
        <taxon>fabids</taxon>
        <taxon>Malpighiales</taxon>
        <taxon>Erythroxylaceae</taxon>
        <taxon>Erythroxylum</taxon>
    </lineage>
</organism>
<evidence type="ECO:0008006" key="4">
    <source>
        <dbReference type="Google" id="ProtNLM"/>
    </source>
</evidence>
<comment type="caution">
    <text evidence="2">The sequence shown here is derived from an EMBL/GenBank/DDBJ whole genome shotgun (WGS) entry which is preliminary data.</text>
</comment>
<dbReference type="InterPro" id="IPR002213">
    <property type="entry name" value="UDP_glucos_trans"/>
</dbReference>
<sequence length="415" mass="45562">MSETKSSRQKHVAVLAFPFTSHPLPLFNLMNKLATAAPEVQVSFFNTAKSNNSLLSAHNIKLPNNVKLYSVDDGIPECHVGVENRHEEAGLFIKVVPRNFKDGIDVAVIETGKKITCLVTDSFLSFSVGKMAEEMSVPWVSFWVPAPYAFQLIFTWIKDQSLESIPGLSALCIGDLPKKALPRDQSQLAKMIRSMGVLLHKASAVVMNSFQEINPVLLINDMRLKFQNFLYVGFLSLPVPLPPPTVEDKTGCLPWLANKKASVAYISFGTLGAIPRNEMEALAEALEASGVPFLWSLTLPCTFVYIFINNQEAHKPNSYILSGSIGVHVTHSGYNFVCESILGGVPMICKSIWADNCMNARMVEQVWGIGVRVEAGLITRSGMLKSLATVFHHENGQKMRDAIGSLREAVLKAAG</sequence>
<proteinExistence type="predicted"/>
<dbReference type="InterPro" id="IPR050481">
    <property type="entry name" value="UDP-glycosyltransf_plant"/>
</dbReference>
<dbReference type="SUPFAM" id="SSF53756">
    <property type="entry name" value="UDP-Glycosyltransferase/glycogen phosphorylase"/>
    <property type="match status" value="1"/>
</dbReference>
<accession>A0AAV8TC52</accession>
<dbReference type="PANTHER" id="PTHR48049">
    <property type="entry name" value="GLYCOSYLTRANSFERASE"/>
    <property type="match status" value="1"/>
</dbReference>
<keyword evidence="1" id="KW-0808">Transferase</keyword>
<evidence type="ECO:0000313" key="3">
    <source>
        <dbReference type="Proteomes" id="UP001159364"/>
    </source>
</evidence>
<evidence type="ECO:0000256" key="1">
    <source>
        <dbReference type="ARBA" id="ARBA00022679"/>
    </source>
</evidence>